<dbReference type="SMART" id="SM01209">
    <property type="entry name" value="GARS_A"/>
    <property type="match status" value="1"/>
</dbReference>
<dbReference type="PANTHER" id="PTHR43585:SF2">
    <property type="entry name" value="ATP-GRASP ENZYME FSQD"/>
    <property type="match status" value="1"/>
</dbReference>
<organism evidence="6 7">
    <name type="scientific">Methylomonas denitrificans</name>
    <dbReference type="NCBI Taxonomy" id="1538553"/>
    <lineage>
        <taxon>Bacteria</taxon>
        <taxon>Pseudomonadati</taxon>
        <taxon>Pseudomonadota</taxon>
        <taxon>Gammaproteobacteria</taxon>
        <taxon>Methylococcales</taxon>
        <taxon>Methylococcaceae</taxon>
        <taxon>Methylomonas</taxon>
    </lineage>
</organism>
<name>A0A140E7H5_9GAMM</name>
<dbReference type="InterPro" id="IPR005479">
    <property type="entry name" value="CPAse_ATP-bd"/>
</dbReference>
<evidence type="ECO:0000256" key="1">
    <source>
        <dbReference type="ARBA" id="ARBA00022598"/>
    </source>
</evidence>
<dbReference type="EMBL" id="CP014476">
    <property type="protein sequence ID" value="AMK79349.1"/>
    <property type="molecule type" value="Genomic_DNA"/>
</dbReference>
<protein>
    <submittedName>
        <fullName evidence="6">Siderophore biosynthesis protein</fullName>
    </submittedName>
</protein>
<evidence type="ECO:0000256" key="3">
    <source>
        <dbReference type="ARBA" id="ARBA00022840"/>
    </source>
</evidence>
<evidence type="ECO:0000313" key="6">
    <source>
        <dbReference type="EMBL" id="AMK79349.1"/>
    </source>
</evidence>
<dbReference type="AlphaFoldDB" id="A0A140E7H5"/>
<keyword evidence="7" id="KW-1185">Reference proteome</keyword>
<evidence type="ECO:0000259" key="5">
    <source>
        <dbReference type="PROSITE" id="PS50975"/>
    </source>
</evidence>
<dbReference type="Gene3D" id="3.30.470.20">
    <property type="entry name" value="ATP-grasp fold, B domain"/>
    <property type="match status" value="1"/>
</dbReference>
<accession>A0A140E7H5</accession>
<dbReference type="Proteomes" id="UP000030512">
    <property type="component" value="Chromosome"/>
</dbReference>
<keyword evidence="2 4" id="KW-0547">Nucleotide-binding</keyword>
<dbReference type="GO" id="GO:0005524">
    <property type="term" value="F:ATP binding"/>
    <property type="evidence" value="ECO:0007669"/>
    <property type="project" value="UniProtKB-UniRule"/>
</dbReference>
<evidence type="ECO:0000256" key="2">
    <source>
        <dbReference type="ARBA" id="ARBA00022741"/>
    </source>
</evidence>
<dbReference type="InterPro" id="IPR052032">
    <property type="entry name" value="ATP-dep_AA_Ligase"/>
</dbReference>
<gene>
    <name evidence="6" type="ORF">JT25_023160</name>
</gene>
<feature type="domain" description="ATP-grasp" evidence="5">
    <location>
        <begin position="121"/>
        <end position="307"/>
    </location>
</feature>
<dbReference type="OrthoDB" id="9803907at2"/>
<dbReference type="SUPFAM" id="SSF56059">
    <property type="entry name" value="Glutathione synthetase ATP-binding domain-like"/>
    <property type="match status" value="1"/>
</dbReference>
<sequence>MHNQELILLTHVPTESVNDGFLPAARNLGLSPVLLTDQAEAHRQHFSQSELPAYPEAIIACDVFNPLAIIEAISRHGQKPVAIFSNSDHLQTSTAVVADYFRLPGKNWHVTYRAKNKAEMRSYLSGQGIEVVRYAVASELKSLAQAASDVGFPCVVKPREGVASQEVGLARDYAELAAHCQSAWQTRPGQVMLLEEYLEGPLCTLETLGDGKGLQVLGGFHVRLSPPPHFVELEADWSSELAKQQEVLNQIVRFGVGFGACHTEFVLTAQGPRLIEINYRCIGDRRDFLLEQTLGIPLFETVLRLHLGEPLSALPLVPRAAAIRYLTPATEGQIVTSPAPFSRSSGAVDIGFRLFRQAGDTIAITHSNKDYLGVLTSVGTDADAVHQALAQASAGLAWEIR</sequence>
<dbReference type="PROSITE" id="PS50975">
    <property type="entry name" value="ATP_GRASP"/>
    <property type="match status" value="1"/>
</dbReference>
<dbReference type="GO" id="GO:0016874">
    <property type="term" value="F:ligase activity"/>
    <property type="evidence" value="ECO:0007669"/>
    <property type="project" value="UniProtKB-KW"/>
</dbReference>
<reference evidence="6 7" key="1">
    <citation type="journal article" date="2015" name="Environ. Microbiol.">
        <title>Methane oxidation coupled to nitrate reduction under hypoxia by the Gammaproteobacterium Methylomonas denitrificans, sp. nov. type strain FJG1.</title>
        <authorList>
            <person name="Kits K.D."/>
            <person name="Klotz M.G."/>
            <person name="Stein L.Y."/>
        </authorList>
    </citation>
    <scope>NUCLEOTIDE SEQUENCE [LARGE SCALE GENOMIC DNA]</scope>
    <source>
        <strain evidence="6 7">FJG1</strain>
    </source>
</reference>
<dbReference type="GO" id="GO:0046872">
    <property type="term" value="F:metal ion binding"/>
    <property type="evidence" value="ECO:0007669"/>
    <property type="project" value="InterPro"/>
</dbReference>
<keyword evidence="1" id="KW-0436">Ligase</keyword>
<evidence type="ECO:0000313" key="7">
    <source>
        <dbReference type="Proteomes" id="UP000030512"/>
    </source>
</evidence>
<dbReference type="PANTHER" id="PTHR43585">
    <property type="entry name" value="FUMIPYRROLE BIOSYNTHESIS PROTEIN C"/>
    <property type="match status" value="1"/>
</dbReference>
<proteinExistence type="predicted"/>
<evidence type="ECO:0000256" key="4">
    <source>
        <dbReference type="PROSITE-ProRule" id="PRU00409"/>
    </source>
</evidence>
<keyword evidence="3 4" id="KW-0067">ATP-binding</keyword>
<dbReference type="KEGG" id="mdn:JT25_023160"/>
<dbReference type="RefSeq" id="WP_036275367.1">
    <property type="nucleotide sequence ID" value="NZ_CP014476.1"/>
</dbReference>
<dbReference type="Pfam" id="PF02786">
    <property type="entry name" value="CPSase_L_D2"/>
    <property type="match status" value="1"/>
</dbReference>
<dbReference type="STRING" id="1538553.JT25_023160"/>
<dbReference type="InterPro" id="IPR011761">
    <property type="entry name" value="ATP-grasp"/>
</dbReference>